<proteinExistence type="predicted"/>
<name>A0A5S9BZ22_9CAUD</name>
<evidence type="ECO:0000313" key="1">
    <source>
        <dbReference type="EMBL" id="BBI90527.1"/>
    </source>
</evidence>
<dbReference type="EMBL" id="AP019524">
    <property type="protein sequence ID" value="BBI90527.1"/>
    <property type="molecule type" value="Genomic_DNA"/>
</dbReference>
<dbReference type="KEGG" id="vg:55802940"/>
<reference evidence="1 2" key="1">
    <citation type="journal article" date="2019" name="Arch. Virol.">
        <title>A novel jumbo Tenacibaculum maritimum lytic phage with head-fiber-like appendages.</title>
        <authorList>
            <person name="Kawato Y."/>
            <person name="Istiqomah I."/>
            <person name="Gaafar A.Y."/>
            <person name="Hanaoka M."/>
            <person name="Ishimaru K."/>
            <person name="Yasuike M."/>
            <person name="Nishiki I."/>
            <person name="Nakamura Y."/>
            <person name="Fujiwara A."/>
            <person name="Nakai T."/>
        </authorList>
    </citation>
    <scope>NUCLEOTIDE SEQUENCE [LARGE SCALE GENOMIC DNA]</scope>
    <source>
        <strain evidence="1 2">PTm1</strain>
    </source>
</reference>
<dbReference type="Proteomes" id="UP000422648">
    <property type="component" value="Segment"/>
</dbReference>
<accession>A0A5S9BZ22</accession>
<dbReference type="RefSeq" id="YP_009873819.1">
    <property type="nucleotide sequence ID" value="NC_049340.1"/>
</dbReference>
<protein>
    <submittedName>
        <fullName evidence="1">Uncharacterized protein</fullName>
    </submittedName>
</protein>
<dbReference type="GeneID" id="55802940"/>
<sequence length="102" mass="12624">MSNVRYKSLMESVKNSFFKEEIKDFYPYLWEDMETLIKPLLDTRYKVTYDKKNDIFFIYKGGKEVIRYDRYDMILYTDIPKADIFMDVQYNKKLDKLKKHFK</sequence>
<evidence type="ECO:0000313" key="2">
    <source>
        <dbReference type="Proteomes" id="UP000422648"/>
    </source>
</evidence>
<organism evidence="1 2">
    <name type="scientific">Tenacibaculum phage PTm1</name>
    <dbReference type="NCBI Taxonomy" id="2547425"/>
    <lineage>
        <taxon>Viruses</taxon>
        <taxon>Duplodnaviria</taxon>
        <taxon>Heunggongvirae</taxon>
        <taxon>Uroviricota</taxon>
        <taxon>Caudoviricetes</taxon>
        <taxon>Shirahamavirus</taxon>
        <taxon>Shirahamavirus PTm1</taxon>
    </lineage>
</organism>
<keyword evidence="2" id="KW-1185">Reference proteome</keyword>